<accession>A0A085TVU1</accession>
<keyword evidence="4" id="KW-0175">Coiled coil</keyword>
<dbReference type="InterPro" id="IPR005467">
    <property type="entry name" value="His_kinase_dom"/>
</dbReference>
<dbReference type="SUPFAM" id="SSF55874">
    <property type="entry name" value="ATPase domain of HSP90 chaperone/DNA topoisomerase II/histidine kinase"/>
    <property type="match status" value="1"/>
</dbReference>
<name>A0A085TVU1_9RHOB</name>
<keyword evidence="3" id="KW-0597">Phosphoprotein</keyword>
<dbReference type="EC" id="2.7.13.3" evidence="2"/>
<protein>
    <recommendedName>
        <fullName evidence="2">histidine kinase</fullName>
        <ecNumber evidence="2">2.7.13.3</ecNumber>
    </recommendedName>
</protein>
<evidence type="ECO:0000259" key="6">
    <source>
        <dbReference type="PROSITE" id="PS50110"/>
    </source>
</evidence>
<dbReference type="PRINTS" id="PR00344">
    <property type="entry name" value="BCTRLSENSOR"/>
</dbReference>
<dbReference type="Pfam" id="PF12860">
    <property type="entry name" value="PAS_7"/>
    <property type="match status" value="1"/>
</dbReference>
<dbReference type="SUPFAM" id="SSF55785">
    <property type="entry name" value="PYP-like sensor domain (PAS domain)"/>
    <property type="match status" value="1"/>
</dbReference>
<dbReference type="CDD" id="cd00156">
    <property type="entry name" value="REC"/>
    <property type="match status" value="1"/>
</dbReference>
<evidence type="ECO:0000259" key="5">
    <source>
        <dbReference type="PROSITE" id="PS50109"/>
    </source>
</evidence>
<dbReference type="eggNOG" id="COG4191">
    <property type="taxonomic scope" value="Bacteria"/>
</dbReference>
<dbReference type="SUPFAM" id="SSF52172">
    <property type="entry name" value="CheY-like"/>
    <property type="match status" value="1"/>
</dbReference>
<dbReference type="InterPro" id="IPR001789">
    <property type="entry name" value="Sig_transdc_resp-reg_receiver"/>
</dbReference>
<evidence type="ECO:0000256" key="4">
    <source>
        <dbReference type="SAM" id="Coils"/>
    </source>
</evidence>
<dbReference type="Proteomes" id="UP000028607">
    <property type="component" value="Unassembled WGS sequence"/>
</dbReference>
<proteinExistence type="predicted"/>
<dbReference type="InterPro" id="IPR013656">
    <property type="entry name" value="PAS_4"/>
</dbReference>
<sequence>MRARAPVLRKQDAGEEKVIETSRERLTQAGLNLIGQALSIFDSDLRLAVSNRQYQLMFDLPDALTQPGATFEDTIRYLVTRGEYGPVEDVEASVRDRVETASAFEPHYMERTRPNGRTISVEGAPLPQGGWVTVYTDITEIKRQEALLRGRSEELSDQLLDHAEALAAANRALAATNAALEETSRELARTEARTRQVTEMMPAHIAHVDQDFVYTFSNRRLSSVMPGSLADVVGHHAREALGPETFTKVEANFERALGGEANVLEITHDPSGRRIRVALTPDRGADGEVHGVFILSTDVTHEAQARAALAQASKRELAAKLSSGLAHDFANLLTIILGLQGRLERMEGLPADANEAIRATLAAARRGGTLLDRIAAISGPRELRPQAVILADMLDDLAAMAGPTLHEPVTLDIEIAGLEAPILLDPGPLQDSLLNLILNANDAMRETGGTIRIAAHPVRDTWVEISVRDEGPGFSPEALAHALDPFFTTKGSEGSGLGLSMVYDQTKLAGGTVRLRNTADGAQVTLRLPLRIAEAQPAPLLVLLVEDNEEIRAVTRDMLRGLDHTVVEAGSVAEAEALLQLPDIGAVLSDIQLPGGRTGVDLARAIGDQIPVILMTSLPPGDALRAQAPCPVIQKPFSAGQLAAHLSGVRR</sequence>
<dbReference type="Gene3D" id="3.30.565.10">
    <property type="entry name" value="Histidine kinase-like ATPase, C-terminal domain"/>
    <property type="match status" value="1"/>
</dbReference>
<dbReference type="SMART" id="SM00448">
    <property type="entry name" value="REC"/>
    <property type="match status" value="1"/>
</dbReference>
<feature type="domain" description="Response regulatory" evidence="6">
    <location>
        <begin position="541"/>
        <end position="650"/>
    </location>
</feature>
<comment type="catalytic activity">
    <reaction evidence="1">
        <text>ATP + protein L-histidine = ADP + protein N-phospho-L-histidine.</text>
        <dbReference type="EC" id="2.7.13.3"/>
    </reaction>
</comment>
<feature type="modified residue" description="4-aspartylphosphate" evidence="3">
    <location>
        <position position="590"/>
    </location>
</feature>
<reference evidence="8" key="1">
    <citation type="submission" date="2013-04" db="EMBL/GenBank/DDBJ databases">
        <title>Thioclava sp. 13D2W-2 Genome Sequencing.</title>
        <authorList>
            <person name="Lai Q."/>
            <person name="Li G."/>
            <person name="Shao Z."/>
        </authorList>
    </citation>
    <scope>NUCLEOTIDE SEQUENCE [LARGE SCALE GENOMIC DNA]</scope>
    <source>
        <strain evidence="8">13D2W-2</strain>
    </source>
</reference>
<feature type="coiled-coil region" evidence="4">
    <location>
        <begin position="163"/>
        <end position="200"/>
    </location>
</feature>
<dbReference type="PROSITE" id="PS50109">
    <property type="entry name" value="HIS_KIN"/>
    <property type="match status" value="1"/>
</dbReference>
<keyword evidence="7" id="KW-0418">Kinase</keyword>
<dbReference type="PATRIC" id="fig|1317124.6.peg.2337"/>
<dbReference type="NCBIfam" id="TIGR00229">
    <property type="entry name" value="sensory_box"/>
    <property type="match status" value="1"/>
</dbReference>
<dbReference type="Pfam" id="PF00072">
    <property type="entry name" value="Response_reg"/>
    <property type="match status" value="1"/>
</dbReference>
<dbReference type="InterPro" id="IPR035965">
    <property type="entry name" value="PAS-like_dom_sf"/>
</dbReference>
<dbReference type="SMART" id="SM00387">
    <property type="entry name" value="HATPase_c"/>
    <property type="match status" value="1"/>
</dbReference>
<dbReference type="Pfam" id="PF02518">
    <property type="entry name" value="HATPase_c"/>
    <property type="match status" value="1"/>
</dbReference>
<dbReference type="EMBL" id="AQRC01000008">
    <property type="protein sequence ID" value="KFE34838.1"/>
    <property type="molecule type" value="Genomic_DNA"/>
</dbReference>
<dbReference type="GO" id="GO:0000160">
    <property type="term" value="P:phosphorelay signal transduction system"/>
    <property type="evidence" value="ECO:0007669"/>
    <property type="project" value="InterPro"/>
</dbReference>
<evidence type="ECO:0000313" key="8">
    <source>
        <dbReference type="Proteomes" id="UP000028607"/>
    </source>
</evidence>
<dbReference type="AlphaFoldDB" id="A0A085TVU1"/>
<dbReference type="eggNOG" id="COG0784">
    <property type="taxonomic scope" value="Bacteria"/>
</dbReference>
<evidence type="ECO:0000256" key="1">
    <source>
        <dbReference type="ARBA" id="ARBA00000085"/>
    </source>
</evidence>
<gene>
    <name evidence="7" type="ORF">DW2_11551</name>
</gene>
<evidence type="ECO:0000256" key="2">
    <source>
        <dbReference type="ARBA" id="ARBA00012438"/>
    </source>
</evidence>
<dbReference type="STRING" id="1317124.DW2_11551"/>
<keyword evidence="7" id="KW-0808">Transferase</keyword>
<dbReference type="PANTHER" id="PTHR43065:SF42">
    <property type="entry name" value="TWO-COMPONENT SENSOR PPRA"/>
    <property type="match status" value="1"/>
</dbReference>
<comment type="caution">
    <text evidence="7">The sequence shown here is derived from an EMBL/GenBank/DDBJ whole genome shotgun (WGS) entry which is preliminary data.</text>
</comment>
<dbReference type="GO" id="GO:0004673">
    <property type="term" value="F:protein histidine kinase activity"/>
    <property type="evidence" value="ECO:0007669"/>
    <property type="project" value="UniProtKB-EC"/>
</dbReference>
<dbReference type="InterPro" id="IPR004358">
    <property type="entry name" value="Sig_transdc_His_kin-like_C"/>
</dbReference>
<evidence type="ECO:0000256" key="3">
    <source>
        <dbReference type="PROSITE-ProRule" id="PRU00169"/>
    </source>
</evidence>
<dbReference type="Gene3D" id="3.40.50.2300">
    <property type="match status" value="1"/>
</dbReference>
<dbReference type="InterPro" id="IPR003594">
    <property type="entry name" value="HATPase_dom"/>
</dbReference>
<organism evidence="7 8">
    <name type="scientific">Thioclava atlantica</name>
    <dbReference type="NCBI Taxonomy" id="1317124"/>
    <lineage>
        <taxon>Bacteria</taxon>
        <taxon>Pseudomonadati</taxon>
        <taxon>Pseudomonadota</taxon>
        <taxon>Alphaproteobacteria</taxon>
        <taxon>Rhodobacterales</taxon>
        <taxon>Paracoccaceae</taxon>
        <taxon>Thioclava</taxon>
    </lineage>
</organism>
<dbReference type="InterPro" id="IPR011006">
    <property type="entry name" value="CheY-like_superfamily"/>
</dbReference>
<dbReference type="InterPro" id="IPR000014">
    <property type="entry name" value="PAS"/>
</dbReference>
<reference evidence="7 8" key="2">
    <citation type="journal article" date="2015" name="Antonie Van Leeuwenhoek">
        <title>Thioclava indica sp. nov., isolated from surface seawater of the Indian Ocean.</title>
        <authorList>
            <person name="Liu Y."/>
            <person name="Lai Q."/>
            <person name="Du J."/>
            <person name="Xu H."/>
            <person name="Jiang L."/>
            <person name="Shao Z."/>
        </authorList>
    </citation>
    <scope>NUCLEOTIDE SEQUENCE [LARGE SCALE GENOMIC DNA]</scope>
    <source>
        <strain evidence="7 8">13D2W-2</strain>
    </source>
</reference>
<evidence type="ECO:0000313" key="7">
    <source>
        <dbReference type="EMBL" id="KFE34838.1"/>
    </source>
</evidence>
<feature type="domain" description="Histidine kinase" evidence="5">
    <location>
        <begin position="324"/>
        <end position="532"/>
    </location>
</feature>
<dbReference type="PANTHER" id="PTHR43065">
    <property type="entry name" value="SENSOR HISTIDINE KINASE"/>
    <property type="match status" value="1"/>
</dbReference>
<dbReference type="PROSITE" id="PS50110">
    <property type="entry name" value="RESPONSE_REGULATORY"/>
    <property type="match status" value="1"/>
</dbReference>
<keyword evidence="8" id="KW-1185">Reference proteome</keyword>
<dbReference type="Gene3D" id="3.30.450.20">
    <property type="entry name" value="PAS domain"/>
    <property type="match status" value="2"/>
</dbReference>
<dbReference type="Pfam" id="PF08448">
    <property type="entry name" value="PAS_4"/>
    <property type="match status" value="1"/>
</dbReference>
<dbReference type="InterPro" id="IPR036890">
    <property type="entry name" value="HATPase_C_sf"/>
</dbReference>